<sequence>MKYGVAIATTNQSDTVCCQETSLEVCPQPSTGTLVILILDLFVLGRGAVRQEQQVRRETRASSVEQRIPAKAIY</sequence>
<gene>
    <name evidence="1" type="ORF">E2C01_016019</name>
</gene>
<keyword evidence="2" id="KW-1185">Reference proteome</keyword>
<proteinExistence type="predicted"/>
<protein>
    <submittedName>
        <fullName evidence="1">Uncharacterized protein</fullName>
    </submittedName>
</protein>
<dbReference type="EMBL" id="VSRR010001152">
    <property type="protein sequence ID" value="MPC22988.1"/>
    <property type="molecule type" value="Genomic_DNA"/>
</dbReference>
<accession>A0A5B7DNG3</accession>
<comment type="caution">
    <text evidence="1">The sequence shown here is derived from an EMBL/GenBank/DDBJ whole genome shotgun (WGS) entry which is preliminary data.</text>
</comment>
<reference evidence="1 2" key="1">
    <citation type="submission" date="2019-05" db="EMBL/GenBank/DDBJ databases">
        <title>Another draft genome of Portunus trituberculatus and its Hox gene families provides insights of decapod evolution.</title>
        <authorList>
            <person name="Jeong J.-H."/>
            <person name="Song I."/>
            <person name="Kim S."/>
            <person name="Choi T."/>
            <person name="Kim D."/>
            <person name="Ryu S."/>
            <person name="Kim W."/>
        </authorList>
    </citation>
    <scope>NUCLEOTIDE SEQUENCE [LARGE SCALE GENOMIC DNA]</scope>
    <source>
        <tissue evidence="1">Muscle</tissue>
    </source>
</reference>
<name>A0A5B7DNG3_PORTR</name>
<evidence type="ECO:0000313" key="2">
    <source>
        <dbReference type="Proteomes" id="UP000324222"/>
    </source>
</evidence>
<evidence type="ECO:0000313" key="1">
    <source>
        <dbReference type="EMBL" id="MPC22988.1"/>
    </source>
</evidence>
<dbReference type="AlphaFoldDB" id="A0A5B7DNG3"/>
<organism evidence="1 2">
    <name type="scientific">Portunus trituberculatus</name>
    <name type="common">Swimming crab</name>
    <name type="synonym">Neptunus trituberculatus</name>
    <dbReference type="NCBI Taxonomy" id="210409"/>
    <lineage>
        <taxon>Eukaryota</taxon>
        <taxon>Metazoa</taxon>
        <taxon>Ecdysozoa</taxon>
        <taxon>Arthropoda</taxon>
        <taxon>Crustacea</taxon>
        <taxon>Multicrustacea</taxon>
        <taxon>Malacostraca</taxon>
        <taxon>Eumalacostraca</taxon>
        <taxon>Eucarida</taxon>
        <taxon>Decapoda</taxon>
        <taxon>Pleocyemata</taxon>
        <taxon>Brachyura</taxon>
        <taxon>Eubrachyura</taxon>
        <taxon>Portunoidea</taxon>
        <taxon>Portunidae</taxon>
        <taxon>Portuninae</taxon>
        <taxon>Portunus</taxon>
    </lineage>
</organism>
<dbReference type="Proteomes" id="UP000324222">
    <property type="component" value="Unassembled WGS sequence"/>
</dbReference>